<dbReference type="PANTHER" id="PTHR42736">
    <property type="entry name" value="PROTEIN-GLUTAMINE GAMMA-GLUTAMYLTRANSFERASE"/>
    <property type="match status" value="1"/>
</dbReference>
<gene>
    <name evidence="3" type="ORF">ENV41_03175</name>
</gene>
<accession>A0A7V3N5Q7</accession>
<proteinExistence type="predicted"/>
<feature type="transmembrane region" description="Helical" evidence="1">
    <location>
        <begin position="12"/>
        <end position="43"/>
    </location>
</feature>
<protein>
    <submittedName>
        <fullName evidence="3">DUF3488 domain-containing protein</fullName>
    </submittedName>
</protein>
<reference evidence="3" key="1">
    <citation type="journal article" date="2020" name="mSystems">
        <title>Genome- and Community-Level Interaction Insights into Carbon Utilization and Element Cycling Functions of Hydrothermarchaeota in Hydrothermal Sediment.</title>
        <authorList>
            <person name="Zhou Z."/>
            <person name="Liu Y."/>
            <person name="Xu W."/>
            <person name="Pan J."/>
            <person name="Luo Z.H."/>
            <person name="Li M."/>
        </authorList>
    </citation>
    <scope>NUCLEOTIDE SEQUENCE [LARGE SCALE GENOMIC DNA]</scope>
    <source>
        <strain evidence="3">SpSt-757</strain>
    </source>
</reference>
<dbReference type="InterPro" id="IPR038765">
    <property type="entry name" value="Papain-like_cys_pep_sf"/>
</dbReference>
<feature type="transmembrane region" description="Helical" evidence="1">
    <location>
        <begin position="523"/>
        <end position="544"/>
    </location>
</feature>
<dbReference type="Pfam" id="PF01841">
    <property type="entry name" value="Transglut_core"/>
    <property type="match status" value="1"/>
</dbReference>
<keyword evidence="1" id="KW-1133">Transmembrane helix</keyword>
<dbReference type="InterPro" id="IPR021878">
    <property type="entry name" value="TgpA_N"/>
</dbReference>
<feature type="transmembrane region" description="Helical" evidence="1">
    <location>
        <begin position="117"/>
        <end position="141"/>
    </location>
</feature>
<dbReference type="SMART" id="SM00460">
    <property type="entry name" value="TGc"/>
    <property type="match status" value="1"/>
</dbReference>
<dbReference type="InterPro" id="IPR052901">
    <property type="entry name" value="Bact_TGase-like"/>
</dbReference>
<feature type="transmembrane region" description="Helical" evidence="1">
    <location>
        <begin position="162"/>
        <end position="182"/>
    </location>
</feature>
<comment type="caution">
    <text evidence="3">The sequence shown here is derived from an EMBL/GenBank/DDBJ whole genome shotgun (WGS) entry which is preliminary data.</text>
</comment>
<dbReference type="Pfam" id="PF11992">
    <property type="entry name" value="TgpA_N"/>
    <property type="match status" value="1"/>
</dbReference>
<dbReference type="EMBL" id="DTGG01000100">
    <property type="protein sequence ID" value="HFZ09117.1"/>
    <property type="molecule type" value="Genomic_DNA"/>
</dbReference>
<name>A0A7V3N5Q7_UNCC3</name>
<keyword evidence="1" id="KW-0472">Membrane</keyword>
<dbReference type="PANTHER" id="PTHR42736:SF1">
    <property type="entry name" value="PROTEIN-GLUTAMINE GAMMA-GLUTAMYLTRANSFERASE"/>
    <property type="match status" value="1"/>
</dbReference>
<sequence length="623" mass="72647">MKVEKRIKTIVYLPLTVAMASLAHSLSPTGLFFLAILAIAFYLDLTKEFYISGKILTALGILLTLFFFTLALRTPFEAIAYWIMSLSIIKILGKKAMRDLKQIVALSFFNFVDSAIFHYSFVFLIYLVLYIVSASIALLIITFLDDKKETSLRIDLLNTLRNFGISFGIATTLMSLFFFIILPRSPYVLLRAQIYSPTRREGFGNELQMGKVEYMNRRDQILMRVKPLMKRHNEFLYIRGNVYNVYKKETWIRDPENLTGWNYKGKENYKSKTFAFQITLEPMSTKALYVPDYPEYIDVRGIPYTESWGKVFLTRESEIARKVQYKAFSSSAPDETYPKGVDFLSVPEKYTSLIDSLIEIENLKAATPLETAQKIKVYFLKNFQYSLDIAGDTNWVNRFLKTRKGHCEYFATLTALILRRQGIPSRIVAGYLTKEWNIFGNYFIVRTKHAHTWVEYYFNNQWLSFDPTPPFEEKTAALSKLSEYVDYLSYLWTTQVLEFSFSNQIRIFNALQSSMKKLFRKNVLSLLGYLLALFILTAAITFLIKRSKERLHPATFYYRKLEKILKSKGYKITPAMTSKEIANLIKSLEAIDFLDEYNKCRFSGNCDLEQLKRKFENFRRSIS</sequence>
<evidence type="ECO:0000313" key="3">
    <source>
        <dbReference type="EMBL" id="HFZ09117.1"/>
    </source>
</evidence>
<evidence type="ECO:0000259" key="2">
    <source>
        <dbReference type="SMART" id="SM00460"/>
    </source>
</evidence>
<dbReference type="InterPro" id="IPR002931">
    <property type="entry name" value="Transglutaminase-like"/>
</dbReference>
<organism evidence="3">
    <name type="scientific">candidate division CPR3 bacterium</name>
    <dbReference type="NCBI Taxonomy" id="2268181"/>
    <lineage>
        <taxon>Bacteria</taxon>
        <taxon>Bacteria division CPR3</taxon>
    </lineage>
</organism>
<dbReference type="SUPFAM" id="SSF54001">
    <property type="entry name" value="Cysteine proteinases"/>
    <property type="match status" value="1"/>
</dbReference>
<dbReference type="AlphaFoldDB" id="A0A7V3N5Q7"/>
<evidence type="ECO:0000256" key="1">
    <source>
        <dbReference type="SAM" id="Phobius"/>
    </source>
</evidence>
<feature type="transmembrane region" description="Helical" evidence="1">
    <location>
        <begin position="49"/>
        <end position="72"/>
    </location>
</feature>
<feature type="domain" description="Transglutaminase-like" evidence="2">
    <location>
        <begin position="399"/>
        <end position="469"/>
    </location>
</feature>
<feature type="transmembrane region" description="Helical" evidence="1">
    <location>
        <begin position="79"/>
        <end position="97"/>
    </location>
</feature>
<keyword evidence="1" id="KW-0812">Transmembrane</keyword>
<dbReference type="Gene3D" id="3.10.620.30">
    <property type="match status" value="1"/>
</dbReference>